<evidence type="ECO:0000313" key="3">
    <source>
        <dbReference type="EMBL" id="UQN15535.1"/>
    </source>
</evidence>
<feature type="compositionally biased region" description="Low complexity" evidence="1">
    <location>
        <begin position="34"/>
        <end position="53"/>
    </location>
</feature>
<feature type="chain" id="PRO_5047233293" description="Lipoprotein" evidence="2">
    <location>
        <begin position="30"/>
        <end position="193"/>
    </location>
</feature>
<protein>
    <recommendedName>
        <fullName evidence="4">Lipoprotein</fullName>
    </recommendedName>
</protein>
<name>A0ABY4N0Q8_9MICO</name>
<dbReference type="PROSITE" id="PS51257">
    <property type="entry name" value="PROKAR_LIPOPROTEIN"/>
    <property type="match status" value="1"/>
</dbReference>
<evidence type="ECO:0008006" key="4">
    <source>
        <dbReference type="Google" id="ProtNLM"/>
    </source>
</evidence>
<evidence type="ECO:0000256" key="2">
    <source>
        <dbReference type="SAM" id="SignalP"/>
    </source>
</evidence>
<dbReference type="EMBL" id="CP097160">
    <property type="protein sequence ID" value="UQN15535.1"/>
    <property type="molecule type" value="Genomic_DNA"/>
</dbReference>
<sequence length="193" mass="20340">MRTPGSPRGVRHAAALLAAASMLALTGCAGGGDAAPTGTAAQETSAAAPTPTATELTEAEALDIAVATYEEYLAAEREVIASGGDKTDAFESLTTENMQDYFDQLVQLAASDNFTVEGDLSVANAEVQQYKDDEITVYVCIDLADSQVYDGTGVEYGEERSGVIQPAEVRVVNLTDTPQIDAQKLWPELDLCQ</sequence>
<reference evidence="3" key="1">
    <citation type="submission" date="2022-05" db="EMBL/GenBank/DDBJ databases">
        <title>Complete genome sequence of toluene-degrading Gulosibacter sediminis strain ACHW.36C.</title>
        <authorList>
            <person name="Wai A.C."/>
            <person name="Lai G.K."/>
            <person name="Griffin S.D."/>
            <person name="Leung F.C."/>
        </authorList>
    </citation>
    <scope>NUCLEOTIDE SEQUENCE [LARGE SCALE GENOMIC DNA]</scope>
    <source>
        <strain evidence="3">ACHW.36C</strain>
    </source>
</reference>
<gene>
    <name evidence="3" type="ORF">M3M28_03485</name>
</gene>
<evidence type="ECO:0000256" key="1">
    <source>
        <dbReference type="SAM" id="MobiDB-lite"/>
    </source>
</evidence>
<feature type="signal peptide" evidence="2">
    <location>
        <begin position="1"/>
        <end position="29"/>
    </location>
</feature>
<proteinExistence type="predicted"/>
<feature type="region of interest" description="Disordered" evidence="1">
    <location>
        <begin position="33"/>
        <end position="53"/>
    </location>
</feature>
<accession>A0ABY4N0Q8</accession>
<organism evidence="3">
    <name type="scientific">Gulosibacter sediminis</name>
    <dbReference type="NCBI Taxonomy" id="1729695"/>
    <lineage>
        <taxon>Bacteria</taxon>
        <taxon>Bacillati</taxon>
        <taxon>Actinomycetota</taxon>
        <taxon>Actinomycetes</taxon>
        <taxon>Micrococcales</taxon>
        <taxon>Microbacteriaceae</taxon>
        <taxon>Gulosibacter</taxon>
    </lineage>
</organism>
<keyword evidence="2" id="KW-0732">Signal</keyword>